<evidence type="ECO:0000259" key="2">
    <source>
        <dbReference type="Pfam" id="PF20155"/>
    </source>
</evidence>
<proteinExistence type="predicted"/>
<dbReference type="AlphaFoldDB" id="A0A486NCI1"/>
<sequence>MANYTVDEFIIQLGFNENVSKNLQRLESRTLKVAERIESRLNKAFTPKGNFNGVIQSANIASKNINKAFSKSMSFDETGKSSVKSVENAAKASAKRIKDMYQDAYGAKGKGRSNPPAGKPQGRGSDLTAANSIRSLANTQFYSNLTRRLEGMGSTGQARAMKLRQQVHGLRDDALANPSANLNQFRLALRAATDSASKWASQNRKQVSNADGLSSSFGRLVSVSAALYGTFEAVRKVVETGVAREGVNLSAEAVFKGQAGDAKTFAAQFSDQIGQGVTETLKQYTGFAAGAQNSLGYQGTQDFYKNAAVFGRIRGLDAEQLKGIMTAFTQMASKGRVQAEELRGQLGDRLPGAEQMFADALGVNTQQLDKLMSNGKLLSKDVLPRVSAQMKKMADEAGGLDRVSQMAVTGIGRVKAAMENDLNKAFTSSEKGFGQFNASVANMLNDASPIAEALGHTLGKVASMTSGAVDHVDEWSRKLSALILRTSAWYDDLSDGQKKLVDSAAQFAIGAAGVLALVKSIAGVANKLKWLSALLGGGAEAGAAAGAGGLLKGASRLAGPVGVALVAHDAVDASGVEQKYPTALGVDNPIAKALNWLSNPSKVLGAQDGDSITNSPFTRAMGSFGDWLQGNNALNGQANTFAVPSMYNPAQTTIRNDQRINISVNMDSQKIGAFQTQVLTGGFEDLNINAEHLGD</sequence>
<dbReference type="InterPro" id="IPR013491">
    <property type="entry name" value="Tape_meas_N"/>
</dbReference>
<dbReference type="NCBIfam" id="TIGR02675">
    <property type="entry name" value="tape_meas_nterm"/>
    <property type="match status" value="1"/>
</dbReference>
<feature type="domain" description="Tape measure protein N-terminal" evidence="2">
    <location>
        <begin position="261"/>
        <end position="404"/>
    </location>
</feature>
<evidence type="ECO:0000256" key="1">
    <source>
        <dbReference type="SAM" id="MobiDB-lite"/>
    </source>
</evidence>
<reference evidence="3" key="1">
    <citation type="submission" date="2019-03" db="EMBL/GenBank/DDBJ databases">
        <authorList>
            <consortium name="Pathogen Informatics"/>
        </authorList>
    </citation>
    <scope>NUCLEOTIDE SEQUENCE</scope>
    <source>
        <strain evidence="3">5012STDY7626446</strain>
    </source>
</reference>
<name>A0A486NCI1_KLEPN</name>
<protein>
    <submittedName>
        <fullName evidence="3">Tape measure domain</fullName>
    </submittedName>
</protein>
<dbReference type="RefSeq" id="WP_252042333.1">
    <property type="nucleotide sequence ID" value="NZ_JAUUKY010000040.1"/>
</dbReference>
<dbReference type="Pfam" id="PF20155">
    <property type="entry name" value="TMP_3"/>
    <property type="match status" value="1"/>
</dbReference>
<feature type="region of interest" description="Disordered" evidence="1">
    <location>
        <begin position="105"/>
        <end position="127"/>
    </location>
</feature>
<accession>A0A486NCI1</accession>
<gene>
    <name evidence="3" type="ORF">SAMEA4873648_01255</name>
</gene>
<evidence type="ECO:0000313" key="3">
    <source>
        <dbReference type="EMBL" id="VGL52597.1"/>
    </source>
</evidence>
<dbReference type="EMBL" id="CAAHCS010000001">
    <property type="protein sequence ID" value="VGL52597.1"/>
    <property type="molecule type" value="Genomic_DNA"/>
</dbReference>
<organism evidence="3">
    <name type="scientific">Klebsiella pneumoniae</name>
    <dbReference type="NCBI Taxonomy" id="573"/>
    <lineage>
        <taxon>Bacteria</taxon>
        <taxon>Pseudomonadati</taxon>
        <taxon>Pseudomonadota</taxon>
        <taxon>Gammaproteobacteria</taxon>
        <taxon>Enterobacterales</taxon>
        <taxon>Enterobacteriaceae</taxon>
        <taxon>Klebsiella/Raoultella group</taxon>
        <taxon>Klebsiella</taxon>
        <taxon>Klebsiella pneumoniae complex</taxon>
    </lineage>
</organism>